<dbReference type="InterPro" id="IPR032704">
    <property type="entry name" value="Cms1"/>
</dbReference>
<feature type="non-terminal residue" evidence="1">
    <location>
        <position position="1"/>
    </location>
</feature>
<evidence type="ECO:0000313" key="1">
    <source>
        <dbReference type="EMBL" id="KAG9939309.1"/>
    </source>
</evidence>
<accession>A0A9P8F555</accession>
<reference evidence="1" key="1">
    <citation type="journal article" date="2021" name="J Fungi (Basel)">
        <title>Virulence traits and population genomics of the black yeast Aureobasidium melanogenum.</title>
        <authorList>
            <person name="Cernosa A."/>
            <person name="Sun X."/>
            <person name="Gostincar C."/>
            <person name="Fang C."/>
            <person name="Gunde-Cimerman N."/>
            <person name="Song Z."/>
        </authorList>
    </citation>
    <scope>NUCLEOTIDE SEQUENCE</scope>
    <source>
        <strain evidence="1">EXF-9298</strain>
    </source>
</reference>
<dbReference type="PANTHER" id="PTHR24030">
    <property type="entry name" value="PROTEIN CMSS1"/>
    <property type="match status" value="1"/>
</dbReference>
<comment type="caution">
    <text evidence="1">The sequence shown here is derived from an EMBL/GenBank/DDBJ whole genome shotgun (WGS) entry which is preliminary data.</text>
</comment>
<organism evidence="1 2">
    <name type="scientific">Aureobasidium melanogenum</name>
    <name type="common">Aureobasidium pullulans var. melanogenum</name>
    <dbReference type="NCBI Taxonomy" id="46634"/>
    <lineage>
        <taxon>Eukaryota</taxon>
        <taxon>Fungi</taxon>
        <taxon>Dikarya</taxon>
        <taxon>Ascomycota</taxon>
        <taxon>Pezizomycotina</taxon>
        <taxon>Dothideomycetes</taxon>
        <taxon>Dothideomycetidae</taxon>
        <taxon>Dothideales</taxon>
        <taxon>Saccotheciaceae</taxon>
        <taxon>Aureobasidium</taxon>
    </lineage>
</organism>
<name>A0A9P8F555_AURME</name>
<dbReference type="Proteomes" id="UP000729357">
    <property type="component" value="Unassembled WGS sequence"/>
</dbReference>
<dbReference type="GO" id="GO:0005634">
    <property type="term" value="C:nucleus"/>
    <property type="evidence" value="ECO:0007669"/>
    <property type="project" value="TreeGrafter"/>
</dbReference>
<dbReference type="GO" id="GO:0030686">
    <property type="term" value="C:90S preribosome"/>
    <property type="evidence" value="ECO:0007669"/>
    <property type="project" value="TreeGrafter"/>
</dbReference>
<reference evidence="1" key="2">
    <citation type="submission" date="2021-08" db="EMBL/GenBank/DDBJ databases">
        <authorList>
            <person name="Gostincar C."/>
            <person name="Sun X."/>
            <person name="Song Z."/>
            <person name="Gunde-Cimerman N."/>
        </authorList>
    </citation>
    <scope>NUCLEOTIDE SEQUENCE</scope>
    <source>
        <strain evidence="1">EXF-9298</strain>
    </source>
</reference>
<dbReference type="AlphaFoldDB" id="A0A9P8F555"/>
<feature type="non-terminal residue" evidence="1">
    <location>
        <position position="92"/>
    </location>
</feature>
<dbReference type="PANTHER" id="PTHR24030:SF0">
    <property type="entry name" value="PROTEIN CMSS1"/>
    <property type="match status" value="1"/>
</dbReference>
<gene>
    <name evidence="1" type="ORF">KCU98_g19456</name>
</gene>
<keyword evidence="2" id="KW-1185">Reference proteome</keyword>
<evidence type="ECO:0000313" key="2">
    <source>
        <dbReference type="Proteomes" id="UP000729357"/>
    </source>
</evidence>
<proteinExistence type="predicted"/>
<sequence length="92" mass="10533">IKLQEAIKMVKESKIGMGVGTPQRLIDLFDDGALSAGRLERIIIDASHIDSKKRGILDMKEVESPLIKLLTRPSFKEKYNEDKMKKIELIFY</sequence>
<dbReference type="Pfam" id="PF14617">
    <property type="entry name" value="CMS1"/>
    <property type="match status" value="1"/>
</dbReference>
<dbReference type="EMBL" id="JAHFXS010005663">
    <property type="protein sequence ID" value="KAG9939309.1"/>
    <property type="molecule type" value="Genomic_DNA"/>
</dbReference>
<protein>
    <submittedName>
        <fullName evidence="1">Uncharacterized protein</fullName>
    </submittedName>
</protein>